<comment type="caution">
    <text evidence="1">The sequence shown here is derived from an EMBL/GenBank/DDBJ whole genome shotgun (WGS) entry which is preliminary data.</text>
</comment>
<gene>
    <name evidence="1" type="ORF">BJG266_LOCUS26503</name>
    <name evidence="2" type="ORF">QVE165_LOCUS49054</name>
</gene>
<proteinExistence type="predicted"/>
<dbReference type="Proteomes" id="UP000663877">
    <property type="component" value="Unassembled WGS sequence"/>
</dbReference>
<sequence>MPKKLTSDSDSLTAITLGNEKNSFQFLDDISLRAGALFTNPYFNKNITAKVCARVFGEQQDATEDIEEFSKITSLNLRPQLQLHGLLSFDSYMESNVHRENYHATKASETDPEIYRLHVFLVTIKLLHELFHCLTPSFIDYRNQQRSDLKLLVETPPDMGRKGLTTTERKRGGRGIRFIGDMGFAMEEILFNGARLFHHPLSGDFHFLINKLYSQEYESKTCRTTNYDINIMSIWSTFMSPENLFTFRDIKQ</sequence>
<protein>
    <submittedName>
        <fullName evidence="1">Uncharacterized protein</fullName>
    </submittedName>
</protein>
<accession>A0A814VWR0</accession>
<evidence type="ECO:0000313" key="1">
    <source>
        <dbReference type="EMBL" id="CAF1194007.1"/>
    </source>
</evidence>
<dbReference type="Proteomes" id="UP000663832">
    <property type="component" value="Unassembled WGS sequence"/>
</dbReference>
<evidence type="ECO:0000313" key="4">
    <source>
        <dbReference type="Proteomes" id="UP000663877"/>
    </source>
</evidence>
<organism evidence="1 4">
    <name type="scientific">Adineta steineri</name>
    <dbReference type="NCBI Taxonomy" id="433720"/>
    <lineage>
        <taxon>Eukaryota</taxon>
        <taxon>Metazoa</taxon>
        <taxon>Spiralia</taxon>
        <taxon>Gnathifera</taxon>
        <taxon>Rotifera</taxon>
        <taxon>Eurotatoria</taxon>
        <taxon>Bdelloidea</taxon>
        <taxon>Adinetida</taxon>
        <taxon>Adinetidae</taxon>
        <taxon>Adineta</taxon>
    </lineage>
</organism>
<evidence type="ECO:0000313" key="2">
    <source>
        <dbReference type="EMBL" id="CAF1572962.1"/>
    </source>
</evidence>
<dbReference type="AlphaFoldDB" id="A0A814VWR0"/>
<keyword evidence="3" id="KW-1185">Reference proteome</keyword>
<evidence type="ECO:0000313" key="3">
    <source>
        <dbReference type="Proteomes" id="UP000663832"/>
    </source>
</evidence>
<reference evidence="1" key="1">
    <citation type="submission" date="2021-02" db="EMBL/GenBank/DDBJ databases">
        <authorList>
            <person name="Nowell W R."/>
        </authorList>
    </citation>
    <scope>NUCLEOTIDE SEQUENCE</scope>
</reference>
<name>A0A814VWR0_9BILA</name>
<dbReference type="OrthoDB" id="10040398at2759"/>
<dbReference type="EMBL" id="CAJNOI010000222">
    <property type="protein sequence ID" value="CAF1194007.1"/>
    <property type="molecule type" value="Genomic_DNA"/>
</dbReference>
<dbReference type="EMBL" id="CAJNOM010000865">
    <property type="protein sequence ID" value="CAF1572962.1"/>
    <property type="molecule type" value="Genomic_DNA"/>
</dbReference>